<name>A0A915IFK3_ROMCU</name>
<organism evidence="1 2">
    <name type="scientific">Romanomermis culicivorax</name>
    <name type="common">Nematode worm</name>
    <dbReference type="NCBI Taxonomy" id="13658"/>
    <lineage>
        <taxon>Eukaryota</taxon>
        <taxon>Metazoa</taxon>
        <taxon>Ecdysozoa</taxon>
        <taxon>Nematoda</taxon>
        <taxon>Enoplea</taxon>
        <taxon>Dorylaimia</taxon>
        <taxon>Mermithida</taxon>
        <taxon>Mermithoidea</taxon>
        <taxon>Mermithidae</taxon>
        <taxon>Romanomermis</taxon>
    </lineage>
</organism>
<proteinExistence type="predicted"/>
<evidence type="ECO:0000313" key="2">
    <source>
        <dbReference type="WBParaSite" id="nRc.2.0.1.t12693-RA"/>
    </source>
</evidence>
<reference evidence="2" key="1">
    <citation type="submission" date="2022-11" db="UniProtKB">
        <authorList>
            <consortium name="WormBaseParasite"/>
        </authorList>
    </citation>
    <scope>IDENTIFICATION</scope>
</reference>
<dbReference type="AlphaFoldDB" id="A0A915IFK3"/>
<keyword evidence="1" id="KW-1185">Reference proteome</keyword>
<evidence type="ECO:0000313" key="1">
    <source>
        <dbReference type="Proteomes" id="UP000887565"/>
    </source>
</evidence>
<sequence>DEREESLPTKEHKNRFWEDLLREIEEFKKENPSEEPPDLYQIDPELGKRIQCNVELKKCEGSVQAHYEKICI</sequence>
<accession>A0A915IFK3</accession>
<dbReference type="WBParaSite" id="nRc.2.0.1.t12693-RA">
    <property type="protein sequence ID" value="nRc.2.0.1.t12693-RA"/>
    <property type="gene ID" value="nRc.2.0.1.g12693"/>
</dbReference>
<dbReference type="Proteomes" id="UP000887565">
    <property type="component" value="Unplaced"/>
</dbReference>
<protein>
    <submittedName>
        <fullName evidence="2">Uncharacterized protein</fullName>
    </submittedName>
</protein>